<dbReference type="InterPro" id="IPR021735">
    <property type="entry name" value="DUF3306"/>
</dbReference>
<evidence type="ECO:0000313" key="3">
    <source>
        <dbReference type="Proteomes" id="UP000024836"/>
    </source>
</evidence>
<dbReference type="RefSeq" id="WP_035251335.1">
    <property type="nucleotide sequence ID" value="NZ_AQQY01000006.1"/>
</dbReference>
<proteinExistence type="predicted"/>
<comment type="caution">
    <text evidence="2">The sequence shown here is derived from an EMBL/GenBank/DDBJ whole genome shotgun (WGS) entry which is preliminary data.</text>
</comment>
<feature type="compositionally biased region" description="Basic and acidic residues" evidence="1">
    <location>
        <begin position="135"/>
        <end position="151"/>
    </location>
</feature>
<protein>
    <recommendedName>
        <fullName evidence="4">DUF3306 domain-containing protein</fullName>
    </recommendedName>
</protein>
<dbReference type="STRING" id="1461693.ATO10_10790"/>
<dbReference type="eggNOG" id="ENOG503302S">
    <property type="taxonomic scope" value="Bacteria"/>
</dbReference>
<sequence length="216" mass="23595">MSNDFWSRRKAAVQAEQQDELRAEEALAEAEREAALADKPDAEILEELGLPDPDTLGEGDDFKAFLAKTVPARIRQRAIRRLWLSNPVLANVDGLVDYGEDYTDSNLVIEGLKTAYQVGKGMTRHIEEMARQAEAERLAHEAQTTADHDPDAAEGSAEGPEEIAGAEESPNPAAVAVPTPQIAKLDAEDTADDPIPDFDATRRRMRFVFDASQAPA</sequence>
<dbReference type="Proteomes" id="UP000024836">
    <property type="component" value="Unassembled WGS sequence"/>
</dbReference>
<evidence type="ECO:0000313" key="2">
    <source>
        <dbReference type="EMBL" id="KCV81827.1"/>
    </source>
</evidence>
<organism evidence="2 3">
    <name type="scientific">Actibacterium atlanticum</name>
    <dbReference type="NCBI Taxonomy" id="1461693"/>
    <lineage>
        <taxon>Bacteria</taxon>
        <taxon>Pseudomonadati</taxon>
        <taxon>Pseudomonadota</taxon>
        <taxon>Alphaproteobacteria</taxon>
        <taxon>Rhodobacterales</taxon>
        <taxon>Roseobacteraceae</taxon>
        <taxon>Actibacterium</taxon>
    </lineage>
</organism>
<accession>A0A058ZKV7</accession>
<dbReference type="EMBL" id="AQQY01000006">
    <property type="protein sequence ID" value="KCV81827.1"/>
    <property type="molecule type" value="Genomic_DNA"/>
</dbReference>
<keyword evidence="3" id="KW-1185">Reference proteome</keyword>
<gene>
    <name evidence="2" type="ORF">ATO10_10790</name>
</gene>
<feature type="region of interest" description="Disordered" evidence="1">
    <location>
        <begin position="135"/>
        <end position="198"/>
    </location>
</feature>
<dbReference type="Pfam" id="PF11748">
    <property type="entry name" value="DUF3306"/>
    <property type="match status" value="1"/>
</dbReference>
<evidence type="ECO:0008006" key="4">
    <source>
        <dbReference type="Google" id="ProtNLM"/>
    </source>
</evidence>
<reference evidence="2 3" key="1">
    <citation type="submission" date="2013-04" db="EMBL/GenBank/DDBJ databases">
        <title>Shimia sp. 22II-S11-Z10 Genome Sequencing.</title>
        <authorList>
            <person name="Lai Q."/>
            <person name="Li G."/>
            <person name="Shao Z."/>
        </authorList>
    </citation>
    <scope>NUCLEOTIDE SEQUENCE [LARGE SCALE GENOMIC DNA]</scope>
    <source>
        <strain evidence="3">22II-S11-Z10</strain>
    </source>
</reference>
<dbReference type="OrthoDB" id="8100830at2"/>
<name>A0A058ZKV7_9RHOB</name>
<dbReference type="PATRIC" id="fig|1461693.3.peg.2186"/>
<dbReference type="AlphaFoldDB" id="A0A058ZKV7"/>
<evidence type="ECO:0000256" key="1">
    <source>
        <dbReference type="SAM" id="MobiDB-lite"/>
    </source>
</evidence>